<dbReference type="HOGENOM" id="CLU_030826_1_0_1"/>
<evidence type="ECO:0000313" key="4">
    <source>
        <dbReference type="Proteomes" id="UP000054248"/>
    </source>
</evidence>
<sequence length="447" mass="49018">MGGAEPLTPPNPPFSIGASGRPNSGISISSSFSGKEKDNRSSLSINYLPSKFSRPHSPGVSFHKANKGGLVKRGGGRDAFSDSVARMPGQNDTDYEGVNVDDWFNGKGKKAALHWNRFKWVMFFTNTLVGDHLLIVMGVSLFLVLTAIFRSPVSLGALAARFVIFAQLTAWSIAALIACLLTWFNIWDHADIVRVGNGMELIISTVASSFGILTSLLGWAGILLNNRAFLAVYTIMCWVTFGLLVVPGYLSYKRVTFNLEGKVNAQWSRNLGVLGRLRIQNELDCCGYFSPFVEATVSQTCYARSQLPGCKGPYLKFQRFLLQKWYIASFALVPVQLGCIITALLCSNHVTYRFGKGMMPKAYRLNQESMAIIMENYANQLADQYGDDVARDVLARSQSNLNLDNLSYSSHGKRSSSWSGTPPLAGSSPYGQYGGVSGSEERVDKRS</sequence>
<evidence type="ECO:0008006" key="5">
    <source>
        <dbReference type="Google" id="ProtNLM"/>
    </source>
</evidence>
<accession>A0A0C3KMK1</accession>
<feature type="region of interest" description="Disordered" evidence="1">
    <location>
        <begin position="1"/>
        <end position="40"/>
    </location>
</feature>
<feature type="compositionally biased region" description="Low complexity" evidence="1">
    <location>
        <begin position="406"/>
        <end position="419"/>
    </location>
</feature>
<keyword evidence="2" id="KW-0472">Membrane</keyword>
<dbReference type="Proteomes" id="UP000054248">
    <property type="component" value="Unassembled WGS sequence"/>
</dbReference>
<gene>
    <name evidence="3" type="ORF">M407DRAFT_79046</name>
</gene>
<reference evidence="4" key="2">
    <citation type="submission" date="2015-01" db="EMBL/GenBank/DDBJ databases">
        <title>Evolutionary Origins and Diversification of the Mycorrhizal Mutualists.</title>
        <authorList>
            <consortium name="DOE Joint Genome Institute"/>
            <consortium name="Mycorrhizal Genomics Consortium"/>
            <person name="Kohler A."/>
            <person name="Kuo A."/>
            <person name="Nagy L.G."/>
            <person name="Floudas D."/>
            <person name="Copeland A."/>
            <person name="Barry K.W."/>
            <person name="Cichocki N."/>
            <person name="Veneault-Fourrey C."/>
            <person name="LaButti K."/>
            <person name="Lindquist E.A."/>
            <person name="Lipzen A."/>
            <person name="Lundell T."/>
            <person name="Morin E."/>
            <person name="Murat C."/>
            <person name="Riley R."/>
            <person name="Ohm R."/>
            <person name="Sun H."/>
            <person name="Tunlid A."/>
            <person name="Henrissat B."/>
            <person name="Grigoriev I.V."/>
            <person name="Hibbett D.S."/>
            <person name="Martin F."/>
        </authorList>
    </citation>
    <scope>NUCLEOTIDE SEQUENCE [LARGE SCALE GENOMIC DNA]</scope>
    <source>
        <strain evidence="4">MUT 4182</strain>
    </source>
</reference>
<feature type="region of interest" description="Disordered" evidence="1">
    <location>
        <begin position="406"/>
        <end position="447"/>
    </location>
</feature>
<evidence type="ECO:0000313" key="3">
    <source>
        <dbReference type="EMBL" id="KIO22603.1"/>
    </source>
</evidence>
<proteinExistence type="predicted"/>
<feature type="compositionally biased region" description="Low complexity" evidence="1">
    <location>
        <begin position="24"/>
        <end position="33"/>
    </location>
</feature>
<feature type="transmembrane region" description="Helical" evidence="2">
    <location>
        <begin position="199"/>
        <end position="222"/>
    </location>
</feature>
<reference evidence="3 4" key="1">
    <citation type="submission" date="2014-04" db="EMBL/GenBank/DDBJ databases">
        <authorList>
            <consortium name="DOE Joint Genome Institute"/>
            <person name="Kuo A."/>
            <person name="Girlanda M."/>
            <person name="Perotto S."/>
            <person name="Kohler A."/>
            <person name="Nagy L.G."/>
            <person name="Floudas D."/>
            <person name="Copeland A."/>
            <person name="Barry K.W."/>
            <person name="Cichocki N."/>
            <person name="Veneault-Fourrey C."/>
            <person name="LaButti K."/>
            <person name="Lindquist E.A."/>
            <person name="Lipzen A."/>
            <person name="Lundell T."/>
            <person name="Morin E."/>
            <person name="Murat C."/>
            <person name="Sun H."/>
            <person name="Tunlid A."/>
            <person name="Henrissat B."/>
            <person name="Grigoriev I.V."/>
            <person name="Hibbett D.S."/>
            <person name="Martin F."/>
            <person name="Nordberg H.P."/>
            <person name="Cantor M.N."/>
            <person name="Hua S.X."/>
        </authorList>
    </citation>
    <scope>NUCLEOTIDE SEQUENCE [LARGE SCALE GENOMIC DNA]</scope>
    <source>
        <strain evidence="3 4">MUT 4182</strain>
    </source>
</reference>
<evidence type="ECO:0000256" key="1">
    <source>
        <dbReference type="SAM" id="MobiDB-lite"/>
    </source>
</evidence>
<feature type="transmembrane region" description="Helical" evidence="2">
    <location>
        <begin position="228"/>
        <end position="252"/>
    </location>
</feature>
<dbReference type="AlphaFoldDB" id="A0A0C3KMK1"/>
<protein>
    <recommendedName>
        <fullName evidence="5">Tetraspanin Tsp2 family</fullName>
    </recommendedName>
</protein>
<keyword evidence="2" id="KW-1133">Transmembrane helix</keyword>
<evidence type="ECO:0000256" key="2">
    <source>
        <dbReference type="SAM" id="Phobius"/>
    </source>
</evidence>
<feature type="transmembrane region" description="Helical" evidence="2">
    <location>
        <begin position="162"/>
        <end position="187"/>
    </location>
</feature>
<organism evidence="3 4">
    <name type="scientific">Tulasnella calospora MUT 4182</name>
    <dbReference type="NCBI Taxonomy" id="1051891"/>
    <lineage>
        <taxon>Eukaryota</taxon>
        <taxon>Fungi</taxon>
        <taxon>Dikarya</taxon>
        <taxon>Basidiomycota</taxon>
        <taxon>Agaricomycotina</taxon>
        <taxon>Agaricomycetes</taxon>
        <taxon>Cantharellales</taxon>
        <taxon>Tulasnellaceae</taxon>
        <taxon>Tulasnella</taxon>
    </lineage>
</organism>
<feature type="region of interest" description="Disordered" evidence="1">
    <location>
        <begin position="56"/>
        <end position="75"/>
    </location>
</feature>
<feature type="transmembrane region" description="Helical" evidence="2">
    <location>
        <begin position="120"/>
        <end position="150"/>
    </location>
</feature>
<keyword evidence="4" id="KW-1185">Reference proteome</keyword>
<dbReference type="OrthoDB" id="2156690at2759"/>
<keyword evidence="2" id="KW-0812">Transmembrane</keyword>
<dbReference type="STRING" id="1051891.A0A0C3KMK1"/>
<name>A0A0C3KMK1_9AGAM</name>
<dbReference type="EMBL" id="KN823105">
    <property type="protein sequence ID" value="KIO22603.1"/>
    <property type="molecule type" value="Genomic_DNA"/>
</dbReference>
<feature type="transmembrane region" description="Helical" evidence="2">
    <location>
        <begin position="325"/>
        <end position="345"/>
    </location>
</feature>